<evidence type="ECO:0000259" key="4">
    <source>
        <dbReference type="PROSITE" id="PS51987"/>
    </source>
</evidence>
<dbReference type="Gene3D" id="3.10.20.70">
    <property type="entry name" value="Glutamine synthetase, N-terminal domain"/>
    <property type="match status" value="1"/>
</dbReference>
<reference evidence="5" key="1">
    <citation type="journal article" date="2022" name="Cell">
        <title>Repeat-based holocentromeres influence genome architecture and karyotype evolution.</title>
        <authorList>
            <person name="Hofstatter P.G."/>
            <person name="Thangavel G."/>
            <person name="Lux T."/>
            <person name="Neumann P."/>
            <person name="Vondrak T."/>
            <person name="Novak P."/>
            <person name="Zhang M."/>
            <person name="Costa L."/>
            <person name="Castellani M."/>
            <person name="Scott A."/>
            <person name="Toegelov H."/>
            <person name="Fuchs J."/>
            <person name="Mata-Sucre Y."/>
            <person name="Dias Y."/>
            <person name="Vanzela A.L.L."/>
            <person name="Huettel B."/>
            <person name="Almeida C.C.S."/>
            <person name="Simkova H."/>
            <person name="Souza G."/>
            <person name="Pedrosa-Harand A."/>
            <person name="Macas J."/>
            <person name="Mayer K.F.X."/>
            <person name="Houben A."/>
            <person name="Marques A."/>
        </authorList>
    </citation>
    <scope>NUCLEOTIDE SEQUENCE</scope>
    <source>
        <strain evidence="5">RhyBre1mFocal</strain>
    </source>
</reference>
<dbReference type="GO" id="GO:0006542">
    <property type="term" value="P:glutamine biosynthetic process"/>
    <property type="evidence" value="ECO:0007669"/>
    <property type="project" value="InterPro"/>
</dbReference>
<dbReference type="GO" id="GO:0004356">
    <property type="term" value="F:glutamine synthetase activity"/>
    <property type="evidence" value="ECO:0007669"/>
    <property type="project" value="InterPro"/>
</dbReference>
<dbReference type="InterPro" id="IPR008146">
    <property type="entry name" value="Gln_synth_cat_dom"/>
</dbReference>
<evidence type="ECO:0000256" key="2">
    <source>
        <dbReference type="PROSITE-ProRule" id="PRU01331"/>
    </source>
</evidence>
<comment type="similarity">
    <text evidence="2 3">Belongs to the glutamine synthetase family.</text>
</comment>
<dbReference type="OrthoDB" id="3364440at2759"/>
<dbReference type="Proteomes" id="UP001151287">
    <property type="component" value="Unassembled WGS sequence"/>
</dbReference>
<sequence length="672" mass="69779">MEQPSPTPLPPQLVDGIRARLDAQDVVGVQIGWVDDNGIVRSRVVPTDQLAGAAHRGVGITAVFAVFDSHDGITFAHEGLSTPSGDVRLVPVIDSVESVVPLAGQPGLAWVQGRQLALDGRPWPYDQRAVLERQVAAAAEAGFEVKAGFEVEVVLSHDLEDGSVAGAHRGPAYSANAVQDLSGFTRTLLTDLKANGVGIGQLHAEYGASQVEIALDALDPLAACDAQVLARQTVHAAARAHGLRASLAPVTTADGAGNGWHLHTSLWRDGHNALTAGEGDGGQHGLSEVGAAYLAGLHRELHGIVGVTAPSTGSLLRRRPHFWAGVYDVWGVENREAALRLVPGGGLLGPDHTNVELKPSDASANPYLALATVIGAGLAGVRDGAALGEPVQEDVGGWDEQRREAAGVRALATTHEEQRAHLLASDVVREVLGEDLLGAFVACRDADAAWASEHTDEEIVASLRWPDLLCGPFAVRTALAALVDERALPSLADLAHAAGTRTWPEDLPGARPDGAASVPAPFADELPVAESAERSGTDAADLVGAVVTVTTRDVSAVPARGGTPEGLLTLLGRLGDLGPVGVVANLWTGRTGHFVVLWGLAEGSDEARVALADSYLEVGEEGLPPACRLMGVSALHEALAERGLLLLVRTTDVPVATELVRAAGLASEIWDG</sequence>
<dbReference type="AlphaFoldDB" id="A0A9P9Z9W6"/>
<dbReference type="InterPro" id="IPR014746">
    <property type="entry name" value="Gln_synth/guanido_kin_cat_dom"/>
</dbReference>
<evidence type="ECO:0000313" key="5">
    <source>
        <dbReference type="EMBL" id="KAJ1684381.1"/>
    </source>
</evidence>
<dbReference type="Pfam" id="PF00120">
    <property type="entry name" value="Gln-synt_C"/>
    <property type="match status" value="1"/>
</dbReference>
<gene>
    <name evidence="5" type="ORF">LUZ63_020136</name>
</gene>
<proteinExistence type="inferred from homology"/>
<dbReference type="EMBL" id="JAMQYH010000029">
    <property type="protein sequence ID" value="KAJ1684381.1"/>
    <property type="molecule type" value="Genomic_DNA"/>
</dbReference>
<dbReference type="PANTHER" id="PTHR43785">
    <property type="entry name" value="GAMMA-GLUTAMYLPUTRESCINE SYNTHETASE"/>
    <property type="match status" value="1"/>
</dbReference>
<dbReference type="InterPro" id="IPR049252">
    <property type="entry name" value="DUF6885"/>
</dbReference>
<name>A0A9P9Z9W6_9POAL</name>
<dbReference type="InterPro" id="IPR036651">
    <property type="entry name" value="Gln_synt_N_sf"/>
</dbReference>
<feature type="domain" description="GS catalytic" evidence="4">
    <location>
        <begin position="127"/>
        <end position="478"/>
    </location>
</feature>
<dbReference type="Pfam" id="PF21819">
    <property type="entry name" value="DUF6885"/>
    <property type="match status" value="1"/>
</dbReference>
<dbReference type="PANTHER" id="PTHR43785:SF12">
    <property type="entry name" value="TYPE-1 GLUTAMINE SYNTHETASE 2"/>
    <property type="match status" value="1"/>
</dbReference>
<evidence type="ECO:0000256" key="3">
    <source>
        <dbReference type="RuleBase" id="RU000384"/>
    </source>
</evidence>
<evidence type="ECO:0000256" key="1">
    <source>
        <dbReference type="ARBA" id="ARBA00022598"/>
    </source>
</evidence>
<keyword evidence="1" id="KW-0436">Ligase</keyword>
<dbReference type="SUPFAM" id="SSF55931">
    <property type="entry name" value="Glutamine synthetase/guanido kinase"/>
    <property type="match status" value="1"/>
</dbReference>
<accession>A0A9P9Z9W6</accession>
<protein>
    <recommendedName>
        <fullName evidence="4">GS catalytic domain-containing protein</fullName>
    </recommendedName>
</protein>
<keyword evidence="6" id="KW-1185">Reference proteome</keyword>
<organism evidence="5 6">
    <name type="scientific">Rhynchospora breviuscula</name>
    <dbReference type="NCBI Taxonomy" id="2022672"/>
    <lineage>
        <taxon>Eukaryota</taxon>
        <taxon>Viridiplantae</taxon>
        <taxon>Streptophyta</taxon>
        <taxon>Embryophyta</taxon>
        <taxon>Tracheophyta</taxon>
        <taxon>Spermatophyta</taxon>
        <taxon>Magnoliopsida</taxon>
        <taxon>Liliopsida</taxon>
        <taxon>Poales</taxon>
        <taxon>Cyperaceae</taxon>
        <taxon>Cyperoideae</taxon>
        <taxon>Rhynchosporeae</taxon>
        <taxon>Rhynchospora</taxon>
    </lineage>
</organism>
<dbReference type="SMART" id="SM01230">
    <property type="entry name" value="Gln-synt_C"/>
    <property type="match status" value="1"/>
</dbReference>
<dbReference type="PROSITE" id="PS51987">
    <property type="entry name" value="GS_CATALYTIC"/>
    <property type="match status" value="1"/>
</dbReference>
<evidence type="ECO:0000313" key="6">
    <source>
        <dbReference type="Proteomes" id="UP001151287"/>
    </source>
</evidence>
<comment type="caution">
    <text evidence="5">The sequence shown here is derived from an EMBL/GenBank/DDBJ whole genome shotgun (WGS) entry which is preliminary data.</text>
</comment>
<dbReference type="Gene3D" id="3.30.590.10">
    <property type="entry name" value="Glutamine synthetase/guanido kinase, catalytic domain"/>
    <property type="match status" value="1"/>
</dbReference>